<feature type="compositionally biased region" description="Acidic residues" evidence="1">
    <location>
        <begin position="95"/>
        <end position="112"/>
    </location>
</feature>
<protein>
    <recommendedName>
        <fullName evidence="2">Retroviral polymerase SH3-like domain-containing protein</fullName>
    </recommendedName>
</protein>
<evidence type="ECO:0000313" key="4">
    <source>
        <dbReference type="Proteomes" id="UP000765509"/>
    </source>
</evidence>
<gene>
    <name evidence="3" type="ORF">O181_021283</name>
</gene>
<keyword evidence="4" id="KW-1185">Reference proteome</keyword>
<evidence type="ECO:0000256" key="1">
    <source>
        <dbReference type="SAM" id="MobiDB-lite"/>
    </source>
</evidence>
<comment type="caution">
    <text evidence="3">The sequence shown here is derived from an EMBL/GenBank/DDBJ whole genome shotgun (WGS) entry which is preliminary data.</text>
</comment>
<dbReference type="EMBL" id="AVOT02006440">
    <property type="protein sequence ID" value="MBW0481568.1"/>
    <property type="molecule type" value="Genomic_DNA"/>
</dbReference>
<dbReference type="InterPro" id="IPR057670">
    <property type="entry name" value="SH3_retrovirus"/>
</dbReference>
<reference evidence="3" key="1">
    <citation type="submission" date="2021-03" db="EMBL/GenBank/DDBJ databases">
        <title>Draft genome sequence of rust myrtle Austropuccinia psidii MF-1, a brazilian biotype.</title>
        <authorList>
            <person name="Quecine M.C."/>
            <person name="Pachon D.M.R."/>
            <person name="Bonatelli M.L."/>
            <person name="Correr F.H."/>
            <person name="Franceschini L.M."/>
            <person name="Leite T.F."/>
            <person name="Margarido G.R.A."/>
            <person name="Almeida C.A."/>
            <person name="Ferrarezi J.A."/>
            <person name="Labate C.A."/>
        </authorList>
    </citation>
    <scope>NUCLEOTIDE SEQUENCE</scope>
    <source>
        <strain evidence="3">MF-1</strain>
    </source>
</reference>
<dbReference type="AlphaFoldDB" id="A0A9Q3GVA7"/>
<dbReference type="Proteomes" id="UP000765509">
    <property type="component" value="Unassembled WGS sequence"/>
</dbReference>
<sequence length="155" mass="17742">MLKQKQNGKFDETGSQGILLGYRETHRSYRIMDPGTGNIKITHHVKFLPTEFPSFDSNSPMTNQNSFVLVPNETETVPVVKDILPNTVQETNPCESEENLQADIPPLDEEDTSIQPELPAYKGYLSQDISRRNQWIQQSRMEECHQGRTGQYEKS</sequence>
<proteinExistence type="predicted"/>
<dbReference type="Pfam" id="PF25597">
    <property type="entry name" value="SH3_retrovirus"/>
    <property type="match status" value="1"/>
</dbReference>
<evidence type="ECO:0000313" key="3">
    <source>
        <dbReference type="EMBL" id="MBW0481568.1"/>
    </source>
</evidence>
<organism evidence="3 4">
    <name type="scientific">Austropuccinia psidii MF-1</name>
    <dbReference type="NCBI Taxonomy" id="1389203"/>
    <lineage>
        <taxon>Eukaryota</taxon>
        <taxon>Fungi</taxon>
        <taxon>Dikarya</taxon>
        <taxon>Basidiomycota</taxon>
        <taxon>Pucciniomycotina</taxon>
        <taxon>Pucciniomycetes</taxon>
        <taxon>Pucciniales</taxon>
        <taxon>Sphaerophragmiaceae</taxon>
        <taxon>Austropuccinia</taxon>
    </lineage>
</organism>
<evidence type="ECO:0000259" key="2">
    <source>
        <dbReference type="Pfam" id="PF25597"/>
    </source>
</evidence>
<dbReference type="OrthoDB" id="2516903at2759"/>
<name>A0A9Q3GVA7_9BASI</name>
<feature type="domain" description="Retroviral polymerase SH3-like" evidence="2">
    <location>
        <begin position="4"/>
        <end position="57"/>
    </location>
</feature>
<accession>A0A9Q3GVA7</accession>
<feature type="region of interest" description="Disordered" evidence="1">
    <location>
        <begin position="89"/>
        <end position="113"/>
    </location>
</feature>